<dbReference type="EMBL" id="UINC01221737">
    <property type="protein sequence ID" value="SVE50191.1"/>
    <property type="molecule type" value="Genomic_DNA"/>
</dbReference>
<reference evidence="1" key="1">
    <citation type="submission" date="2018-05" db="EMBL/GenBank/DDBJ databases">
        <authorList>
            <person name="Lanie J.A."/>
            <person name="Ng W.-L."/>
            <person name="Kazmierczak K.M."/>
            <person name="Andrzejewski T.M."/>
            <person name="Davidsen T.M."/>
            <person name="Wayne K.J."/>
            <person name="Tettelin H."/>
            <person name="Glass J.I."/>
            <person name="Rusch D."/>
            <person name="Podicherti R."/>
            <person name="Tsui H.-C.T."/>
            <person name="Winkler M.E."/>
        </authorList>
    </citation>
    <scope>NUCLEOTIDE SEQUENCE</scope>
</reference>
<proteinExistence type="predicted"/>
<dbReference type="AlphaFoldDB" id="A0A383E0E2"/>
<protein>
    <recommendedName>
        <fullName evidence="2">POTRA domain-containing protein</fullName>
    </recommendedName>
</protein>
<feature type="non-terminal residue" evidence="1">
    <location>
        <position position="101"/>
    </location>
</feature>
<organism evidence="1">
    <name type="scientific">marine metagenome</name>
    <dbReference type="NCBI Taxonomy" id="408172"/>
    <lineage>
        <taxon>unclassified sequences</taxon>
        <taxon>metagenomes</taxon>
        <taxon>ecological metagenomes</taxon>
    </lineage>
</organism>
<accession>A0A383E0E2</accession>
<evidence type="ECO:0008006" key="2">
    <source>
        <dbReference type="Google" id="ProtNLM"/>
    </source>
</evidence>
<sequence length="101" mass="11520">MKKVLLILVIIFVSSISYGLSQKKIVIKGNEYIDDEAIYSIIGSDFNLGSDTDKNKIIKLLFNTGNFKNITIEEKEESFIISVEENPKIDKVIFNGNKRFE</sequence>
<name>A0A383E0E2_9ZZZZ</name>
<evidence type="ECO:0000313" key="1">
    <source>
        <dbReference type="EMBL" id="SVE50191.1"/>
    </source>
</evidence>
<gene>
    <name evidence="1" type="ORF">METZ01_LOCUS503045</name>
</gene>
<dbReference type="Gene3D" id="3.10.20.310">
    <property type="entry name" value="membrane protein fhac"/>
    <property type="match status" value="1"/>
</dbReference>